<sequence length="77" mass="8684">MAIATIITTRSKVKRVFLFILLSLPERRLRRAQSDLIYSGTLRNIFPQNGTESSSSHLVRRAGWRKNAIKKPAAAGF</sequence>
<name>I2BDU8_SHIBC</name>
<dbReference type="STRING" id="630626.EBL_c36510"/>
<evidence type="ECO:0000313" key="2">
    <source>
        <dbReference type="Proteomes" id="UP000001955"/>
    </source>
</evidence>
<gene>
    <name evidence="1" type="ordered locus">EBL_c36510</name>
</gene>
<dbReference type="HOGENOM" id="CLU_2636082_0_0_6"/>
<dbReference type="KEGG" id="ebt:EBL_c36510"/>
<evidence type="ECO:0000313" key="1">
    <source>
        <dbReference type="EMBL" id="AFJ48702.1"/>
    </source>
</evidence>
<dbReference type="RefSeq" id="WP_014716228.1">
    <property type="nucleotide sequence ID" value="NC_017910.1"/>
</dbReference>
<proteinExistence type="predicted"/>
<accession>I2BDU8</accession>
<protein>
    <submittedName>
        <fullName evidence="1">Uncharacterized protein</fullName>
    </submittedName>
</protein>
<keyword evidence="2" id="KW-1185">Reference proteome</keyword>
<reference evidence="1 2" key="1">
    <citation type="journal article" date="2012" name="J. Bacteriol.">
        <title>Complete genome sequence of the B12-producing Shimwellia blattae strain DSM 4481, isolated from a cockroach.</title>
        <authorList>
            <person name="Brzuszkiewicz E."/>
            <person name="Waschkowitz T."/>
            <person name="Wiezer A."/>
            <person name="Daniel R."/>
        </authorList>
    </citation>
    <scope>NUCLEOTIDE SEQUENCE [LARGE SCALE GENOMIC DNA]</scope>
    <source>
        <strain evidence="2">ATCC 29907 / DSM 4481 / JCM 1650 / NBRC 105725 / CDC 9005-74</strain>
    </source>
</reference>
<dbReference type="Proteomes" id="UP000001955">
    <property type="component" value="Chromosome"/>
</dbReference>
<dbReference type="AlphaFoldDB" id="I2BDU8"/>
<dbReference type="EMBL" id="CP001560">
    <property type="protein sequence ID" value="AFJ48702.1"/>
    <property type="molecule type" value="Genomic_DNA"/>
</dbReference>
<organism evidence="1 2">
    <name type="scientific">Shimwellia blattae (strain ATCC 29907 / DSM 4481 / JCM 1650 / NBRC 105725 / CDC 9005-74)</name>
    <name type="common">Escherichia blattae</name>
    <dbReference type="NCBI Taxonomy" id="630626"/>
    <lineage>
        <taxon>Bacteria</taxon>
        <taxon>Pseudomonadati</taxon>
        <taxon>Pseudomonadota</taxon>
        <taxon>Gammaproteobacteria</taxon>
        <taxon>Enterobacterales</taxon>
        <taxon>Enterobacteriaceae</taxon>
        <taxon>Shimwellia</taxon>
    </lineage>
</organism>